<sequence>MQLVLWAVGLSTLLLQDFLNRAGAATAAAAAARKQGRHLRQAKLLETLREYEIVIPTRVNELGEPLPTKVHFQRKKRSLRSEAQPSILDAPSSPIASSSFSTTQVHYRLQAFGQHFVFNLTAHSGFIAPLFTVSFLGQPEVNQTNFYTEEESDIKHCFYKGHVNTEPQHTAVISLCSGMLGTFRSHDGEYFVEPLIPPDQEEYEEQHKKPHIVYRHSVSPPFSPRNKQTCDISGTFCLYFLKSLV</sequence>
<dbReference type="InterPro" id="IPR002870">
    <property type="entry name" value="Peptidase_M12B_N"/>
</dbReference>
<dbReference type="Proteomes" id="UP000504617">
    <property type="component" value="Unplaced"/>
</dbReference>
<dbReference type="GO" id="GO:0005576">
    <property type="term" value="C:extracellular region"/>
    <property type="evidence" value="ECO:0007669"/>
    <property type="project" value="UniProtKB-SubCell"/>
</dbReference>
<dbReference type="PANTHER" id="PTHR11905">
    <property type="entry name" value="ADAM A DISINTEGRIN AND METALLOPROTEASE DOMAIN"/>
    <property type="match status" value="1"/>
</dbReference>
<feature type="domain" description="Peptidase M12B propeptide" evidence="5">
    <location>
        <begin position="52"/>
        <end position="164"/>
    </location>
</feature>
<proteinExistence type="predicted"/>
<dbReference type="OrthoDB" id="5948003at2759"/>
<keyword evidence="4" id="KW-0732">Signal</keyword>
<evidence type="ECO:0000256" key="3">
    <source>
        <dbReference type="ARBA" id="ARBA00023157"/>
    </source>
</evidence>
<keyword evidence="3" id="KW-1015">Disulfide bond</keyword>
<dbReference type="Pfam" id="PF01562">
    <property type="entry name" value="Pep_M12B_propep"/>
    <property type="match status" value="1"/>
</dbReference>
<protein>
    <submittedName>
        <fullName evidence="7">A disintegrin and metalloproteinase with thrombospondin motifs 9-like</fullName>
    </submittedName>
</protein>
<dbReference type="PANTHER" id="PTHR11905:SF256">
    <property type="entry name" value="PEPTIDASE M12B DOMAIN-CONTAINING PROTEIN"/>
    <property type="match status" value="1"/>
</dbReference>
<evidence type="ECO:0000256" key="1">
    <source>
        <dbReference type="ARBA" id="ARBA00004613"/>
    </source>
</evidence>
<evidence type="ECO:0000259" key="5">
    <source>
        <dbReference type="Pfam" id="PF01562"/>
    </source>
</evidence>
<keyword evidence="6" id="KW-1185">Reference proteome</keyword>
<dbReference type="RefSeq" id="XP_013921652.1">
    <property type="nucleotide sequence ID" value="XM_014066177.1"/>
</dbReference>
<evidence type="ECO:0000313" key="6">
    <source>
        <dbReference type="Proteomes" id="UP000504617"/>
    </source>
</evidence>
<organism evidence="6 7">
    <name type="scientific">Thamnophis sirtalis</name>
    <dbReference type="NCBI Taxonomy" id="35019"/>
    <lineage>
        <taxon>Eukaryota</taxon>
        <taxon>Metazoa</taxon>
        <taxon>Chordata</taxon>
        <taxon>Craniata</taxon>
        <taxon>Vertebrata</taxon>
        <taxon>Euteleostomi</taxon>
        <taxon>Lepidosauria</taxon>
        <taxon>Squamata</taxon>
        <taxon>Bifurcata</taxon>
        <taxon>Unidentata</taxon>
        <taxon>Episquamata</taxon>
        <taxon>Toxicofera</taxon>
        <taxon>Serpentes</taxon>
        <taxon>Colubroidea</taxon>
        <taxon>Colubridae</taxon>
        <taxon>Natricinae</taxon>
        <taxon>Thamnophis</taxon>
    </lineage>
</organism>
<comment type="subcellular location">
    <subcellularLocation>
        <location evidence="1">Secreted</location>
    </subcellularLocation>
</comment>
<keyword evidence="2" id="KW-0964">Secreted</keyword>
<name>A0A6I9YC03_9SAUR</name>
<accession>A0A6I9YC03</accession>
<feature type="chain" id="PRO_5026957652" evidence="4">
    <location>
        <begin position="25"/>
        <end position="245"/>
    </location>
</feature>
<evidence type="ECO:0000256" key="2">
    <source>
        <dbReference type="ARBA" id="ARBA00022525"/>
    </source>
</evidence>
<evidence type="ECO:0000256" key="4">
    <source>
        <dbReference type="SAM" id="SignalP"/>
    </source>
</evidence>
<evidence type="ECO:0000313" key="7">
    <source>
        <dbReference type="RefSeq" id="XP_013921652.1"/>
    </source>
</evidence>
<gene>
    <name evidence="7" type="primary">LOC106548732</name>
</gene>
<dbReference type="GeneID" id="106548732"/>
<feature type="signal peptide" evidence="4">
    <location>
        <begin position="1"/>
        <end position="24"/>
    </location>
</feature>
<dbReference type="KEGG" id="tsr:106548732"/>
<dbReference type="AlphaFoldDB" id="A0A6I9YC03"/>
<reference evidence="7" key="1">
    <citation type="submission" date="2025-08" db="UniProtKB">
        <authorList>
            <consortium name="RefSeq"/>
        </authorList>
    </citation>
    <scope>IDENTIFICATION</scope>
    <source>
        <tissue evidence="7">Skeletal muscle</tissue>
    </source>
</reference>